<dbReference type="InterPro" id="IPR052845">
    <property type="entry name" value="Axonemal_dynein_LC_domain"/>
</dbReference>
<evidence type="ECO:0000256" key="3">
    <source>
        <dbReference type="SAM" id="MobiDB-lite"/>
    </source>
</evidence>
<accession>A0A4P9YGC8</accession>
<dbReference type="GO" id="GO:0005737">
    <property type="term" value="C:cytoplasm"/>
    <property type="evidence" value="ECO:0007669"/>
    <property type="project" value="UniProtKB-ARBA"/>
</dbReference>
<keyword evidence="1 2" id="KW-0175">Coiled coil</keyword>
<feature type="compositionally biased region" description="Polar residues" evidence="3">
    <location>
        <begin position="692"/>
        <end position="717"/>
    </location>
</feature>
<dbReference type="PANTHER" id="PTHR23052">
    <property type="entry name" value="AXONEMAL DYNEIN LIGHT CHAIN DOMAIN-CONTAINING PROTEIN 1"/>
    <property type="match status" value="1"/>
</dbReference>
<dbReference type="InterPro" id="IPR019347">
    <property type="entry name" value="Axonemal_dynein_light_chain"/>
</dbReference>
<feature type="compositionally biased region" description="Low complexity" evidence="3">
    <location>
        <begin position="778"/>
        <end position="791"/>
    </location>
</feature>
<feature type="compositionally biased region" description="Basic and acidic residues" evidence="3">
    <location>
        <begin position="797"/>
        <end position="814"/>
    </location>
</feature>
<gene>
    <name evidence="4" type="ORF">ROZALSC1DRAFT_29962</name>
</gene>
<reference evidence="5" key="1">
    <citation type="journal article" date="2018" name="Nat. Microbiol.">
        <title>Leveraging single-cell genomics to expand the fungal tree of life.</title>
        <authorList>
            <person name="Ahrendt S.R."/>
            <person name="Quandt C.A."/>
            <person name="Ciobanu D."/>
            <person name="Clum A."/>
            <person name="Salamov A."/>
            <person name="Andreopoulos B."/>
            <person name="Cheng J.F."/>
            <person name="Woyke T."/>
            <person name="Pelin A."/>
            <person name="Henrissat B."/>
            <person name="Reynolds N.K."/>
            <person name="Benny G.L."/>
            <person name="Smith M.E."/>
            <person name="James T.Y."/>
            <person name="Grigoriev I.V."/>
        </authorList>
    </citation>
    <scope>NUCLEOTIDE SEQUENCE [LARGE SCALE GENOMIC DNA]</scope>
    <source>
        <strain evidence="5">CSF55</strain>
    </source>
</reference>
<organism evidence="4 5">
    <name type="scientific">Rozella allomycis (strain CSF55)</name>
    <dbReference type="NCBI Taxonomy" id="988480"/>
    <lineage>
        <taxon>Eukaryota</taxon>
        <taxon>Fungi</taxon>
        <taxon>Fungi incertae sedis</taxon>
        <taxon>Cryptomycota</taxon>
        <taxon>Cryptomycota incertae sedis</taxon>
        <taxon>Rozella</taxon>
    </lineage>
</organism>
<evidence type="ECO:0000313" key="4">
    <source>
        <dbReference type="EMBL" id="RKP18335.1"/>
    </source>
</evidence>
<dbReference type="Pfam" id="PF10211">
    <property type="entry name" value="Ax_dynein_light"/>
    <property type="match status" value="1"/>
</dbReference>
<evidence type="ECO:0000256" key="1">
    <source>
        <dbReference type="ARBA" id="ARBA00023054"/>
    </source>
</evidence>
<protein>
    <submittedName>
        <fullName evidence="4">Uncharacterized protein</fullName>
    </submittedName>
</protein>
<feature type="compositionally biased region" description="Polar residues" evidence="3">
    <location>
        <begin position="840"/>
        <end position="850"/>
    </location>
</feature>
<evidence type="ECO:0000313" key="5">
    <source>
        <dbReference type="Proteomes" id="UP000281549"/>
    </source>
</evidence>
<feature type="coiled-coil region" evidence="2">
    <location>
        <begin position="208"/>
        <end position="249"/>
    </location>
</feature>
<feature type="compositionally biased region" description="Basic and acidic residues" evidence="3">
    <location>
        <begin position="732"/>
        <end position="777"/>
    </location>
</feature>
<feature type="region of interest" description="Disordered" evidence="3">
    <location>
        <begin position="692"/>
        <end position="850"/>
    </location>
</feature>
<dbReference type="EMBL" id="ML005490">
    <property type="protein sequence ID" value="RKP18335.1"/>
    <property type="molecule type" value="Genomic_DNA"/>
</dbReference>
<sequence>MLAIGGEQGSANPIKNILKKRASMDKSSPAFSPNPIIKERYGHLFEDDRSKEQNQFNAFLYQALDPNKQDRNVNLTSNFMPDELQLVTAGLELPIATSPSGGFASLRPNTRKEVLLLRHAMDTMLNRIGLSSAEDYPTEMHTLLAIIQEEQKVYDMVFREIIRQVSIHMHERGQILSDLRERYMKMFNKIPKQVRSLHTELIAQRKLNRRLSEELVKSRDNMGELLRELEQVRRHDQEVTRQAQDAQQKLVAILTQSDTTDEILEEYHKLYRMQRDRLDENYKTMDRERKMWMDAATNLALRIGVEHGLTEISDLYRFEHTRLRAVNHIIVHISAKNELDVQELEKRVGVWRSRVLKISQRVTDEDKMNIEVLAKVQKLMREVIVSLGDAEEEIVTDFPALAAFELRDVKGVGEALLSWTQQITSVATRFTSDHDLGYREEIKQLRQVTDGWIDFSYSIFSRLEKTSKAKEYVSLNEFIAPMHVEVEEWLKRLDMRVAGEDGIAGLIISLQNQLEDTYTSYSVRDYDKALISTEKATLKGKIEEWEHQVSAVISILSETFEREQSKVPLTIENWISRILDRLNTDTDIRNDESMKLHNSIISWLVQFLVKNDKPLEIDVDLQHLHQEIRVFNSVLMKDADDLELSSDEQTDLRKILMNSSESWMLISKKLVRTELKEINFELKQEKLIRPKSNNKISDNSNLKPSASFATDNSSIRSSDTESDQPKRRDKKHEKIEDKKSEEKKHEKVEEKKTEEKTRTEDKKFTQHEPLLHADLGSRRSSNSSRRSSMNNDASPMFDRHERRISQSLAEEKEVNFIASERMPSAGTERRMSYNRRHSVTVASSRLGSPQ</sequence>
<evidence type="ECO:0000256" key="2">
    <source>
        <dbReference type="SAM" id="Coils"/>
    </source>
</evidence>
<name>A0A4P9YGC8_ROZAC</name>
<proteinExistence type="predicted"/>
<dbReference type="PANTHER" id="PTHR23052:SF1">
    <property type="entry name" value="AXONEMAL DYNEIN LIGHT CHAIN DOMAIN-CONTAINING PROTEIN 1"/>
    <property type="match status" value="1"/>
</dbReference>
<dbReference type="Proteomes" id="UP000281549">
    <property type="component" value="Unassembled WGS sequence"/>
</dbReference>
<dbReference type="AlphaFoldDB" id="A0A4P9YGC8"/>